<evidence type="ECO:0000313" key="2">
    <source>
        <dbReference type="Proteomes" id="UP000232003"/>
    </source>
</evidence>
<proteinExistence type="predicted"/>
<keyword evidence="2" id="KW-1185">Reference proteome</keyword>
<organism evidence="1 2">
    <name type="scientific">Nostoc flagelliforme CCNUN1</name>
    <dbReference type="NCBI Taxonomy" id="2038116"/>
    <lineage>
        <taxon>Bacteria</taxon>
        <taxon>Bacillati</taxon>
        <taxon>Cyanobacteriota</taxon>
        <taxon>Cyanophyceae</taxon>
        <taxon>Nostocales</taxon>
        <taxon>Nostocaceae</taxon>
        <taxon>Nostoc</taxon>
    </lineage>
</organism>
<accession>A0A2K8TAB8</accession>
<sequence>MPFGTAIARAAQAIITFIMISDRLTQSLFVPVYLATTFLHAIGL</sequence>
<geneLocation type="plasmid" evidence="2">
    <name>pnfsy08</name>
</geneLocation>
<dbReference type="KEGG" id="nfl:COO91_10837"/>
<dbReference type="Proteomes" id="UP000232003">
    <property type="component" value="Plasmid pNFSY08"/>
</dbReference>
<dbReference type="AlphaFoldDB" id="A0A2K8TAB8"/>
<reference evidence="1 2" key="1">
    <citation type="submission" date="2017-11" db="EMBL/GenBank/DDBJ databases">
        <title>Complete genome of a free-living desiccation-tolerant cyanobacterium and its photosynthetic adaptation to extreme terrestrial habitat.</title>
        <authorList>
            <person name="Shang J."/>
        </authorList>
    </citation>
    <scope>NUCLEOTIDE SEQUENCE [LARGE SCALE GENOMIC DNA]</scope>
    <source>
        <strain evidence="1 2">CCNUN1</strain>
        <plasmid evidence="2">pnfsy08</plasmid>
    </source>
</reference>
<keyword evidence="1" id="KW-0614">Plasmid</keyword>
<name>A0A2K8TAB8_9NOSO</name>
<dbReference type="RefSeq" id="WP_263984282.1">
    <property type="nucleotide sequence ID" value="NZ_CAWNNC010000009.1"/>
</dbReference>
<protein>
    <submittedName>
        <fullName evidence="1">Uncharacterized protein</fullName>
    </submittedName>
</protein>
<dbReference type="EMBL" id="CP024793">
    <property type="protein sequence ID" value="AUB44599.1"/>
    <property type="molecule type" value="Genomic_DNA"/>
</dbReference>
<gene>
    <name evidence="1" type="ORF">COO91_10837</name>
</gene>
<evidence type="ECO:0000313" key="1">
    <source>
        <dbReference type="EMBL" id="AUB44599.1"/>
    </source>
</evidence>